<proteinExistence type="predicted"/>
<dbReference type="PANTHER" id="PTHR37042">
    <property type="entry name" value="OUTER MEMBRANE PROTEIN RV1973"/>
    <property type="match status" value="1"/>
</dbReference>
<dbReference type="RefSeq" id="WP_189209480.1">
    <property type="nucleotide sequence ID" value="NZ_BMRB01000001.1"/>
</dbReference>
<organism evidence="5 6">
    <name type="scientific">Actinokineospora fastidiosa</name>
    <dbReference type="NCBI Taxonomy" id="1816"/>
    <lineage>
        <taxon>Bacteria</taxon>
        <taxon>Bacillati</taxon>
        <taxon>Actinomycetota</taxon>
        <taxon>Actinomycetes</taxon>
        <taxon>Pseudonocardiales</taxon>
        <taxon>Pseudonocardiaceae</taxon>
        <taxon>Actinokineospora</taxon>
    </lineage>
</organism>
<feature type="compositionally biased region" description="Basic and acidic residues" evidence="3">
    <location>
        <begin position="131"/>
        <end position="140"/>
    </location>
</feature>
<accession>A0A918G7Q5</accession>
<keyword evidence="4" id="KW-0812">Transmembrane</keyword>
<evidence type="ECO:0000256" key="4">
    <source>
        <dbReference type="SAM" id="Phobius"/>
    </source>
</evidence>
<dbReference type="EMBL" id="BMRB01000001">
    <property type="protein sequence ID" value="GGS23003.1"/>
    <property type="molecule type" value="Genomic_DNA"/>
</dbReference>
<dbReference type="PANTHER" id="PTHR37042:SF4">
    <property type="entry name" value="OUTER MEMBRANE PROTEIN RV1973"/>
    <property type="match status" value="1"/>
</dbReference>
<feature type="transmembrane region" description="Helical" evidence="4">
    <location>
        <begin position="190"/>
        <end position="211"/>
    </location>
</feature>
<evidence type="ECO:0000256" key="1">
    <source>
        <dbReference type="ARBA" id="ARBA00004370"/>
    </source>
</evidence>
<keyword evidence="2 4" id="KW-0472">Membrane</keyword>
<comment type="subcellular location">
    <subcellularLocation>
        <location evidence="1">Membrane</location>
    </subcellularLocation>
</comment>
<dbReference type="AlphaFoldDB" id="A0A918G7Q5"/>
<dbReference type="Proteomes" id="UP000660680">
    <property type="component" value="Unassembled WGS sequence"/>
</dbReference>
<protein>
    <recommendedName>
        <fullName evidence="7">Mce-associated membrane protein</fullName>
    </recommendedName>
</protein>
<reference evidence="5" key="1">
    <citation type="journal article" date="2014" name="Int. J. Syst. Evol. Microbiol.">
        <title>Complete genome sequence of Corynebacterium casei LMG S-19264T (=DSM 44701T), isolated from a smear-ripened cheese.</title>
        <authorList>
            <consortium name="US DOE Joint Genome Institute (JGI-PGF)"/>
            <person name="Walter F."/>
            <person name="Albersmeier A."/>
            <person name="Kalinowski J."/>
            <person name="Ruckert C."/>
        </authorList>
    </citation>
    <scope>NUCLEOTIDE SEQUENCE</scope>
    <source>
        <strain evidence="5">JCM 3276</strain>
    </source>
</reference>
<keyword evidence="6" id="KW-1185">Reference proteome</keyword>
<evidence type="ECO:0000313" key="5">
    <source>
        <dbReference type="EMBL" id="GGS23003.1"/>
    </source>
</evidence>
<dbReference type="GO" id="GO:0016020">
    <property type="term" value="C:membrane"/>
    <property type="evidence" value="ECO:0007669"/>
    <property type="project" value="UniProtKB-SubCell"/>
</dbReference>
<feature type="region of interest" description="Disordered" evidence="3">
    <location>
        <begin position="1"/>
        <end position="181"/>
    </location>
</feature>
<evidence type="ECO:0000313" key="6">
    <source>
        <dbReference type="Proteomes" id="UP000660680"/>
    </source>
</evidence>
<gene>
    <name evidence="5" type="ORF">GCM10010171_14890</name>
</gene>
<evidence type="ECO:0008006" key="7">
    <source>
        <dbReference type="Google" id="ProtNLM"/>
    </source>
</evidence>
<evidence type="ECO:0000256" key="2">
    <source>
        <dbReference type="ARBA" id="ARBA00023136"/>
    </source>
</evidence>
<keyword evidence="4" id="KW-1133">Transmembrane helix</keyword>
<sequence length="368" mass="38781">MPTPPRRRPAGPPTRRPKVAGLRKPARPDVPDVPDETDAGTEPPARDERPATGGAHPQARPDAPVSDTAITAPAPAPPADEPEPDIADEPVDEPDTDPQNEQAPADPDVADSDEPVTPTVTDGVITASPAEKSDESHTIDSAEDDLPPRPSPTGKRRAGGRAAPRDLAVAERSTGGRTRPKAVIDPGKRALNGAIALAVVALLLAALGLYFKGQADRLTSGADKANTAFTDAAATAEVKTQIVAGLERALSYDYRDLDRTAAAVKEVLAGRAVCEYDAMFGQLRELAPAQKLVHTTIVRELGVRQLSADRAEALVFIDQTSTRVEEDQTTASGAQLGVTAERVDGAWKITEFDTFNQPLPNGQPLPQC</sequence>
<name>A0A918G7Q5_9PSEU</name>
<evidence type="ECO:0000256" key="3">
    <source>
        <dbReference type="SAM" id="MobiDB-lite"/>
    </source>
</evidence>
<reference evidence="5" key="2">
    <citation type="submission" date="2020-09" db="EMBL/GenBank/DDBJ databases">
        <authorList>
            <person name="Sun Q."/>
            <person name="Ohkuma M."/>
        </authorList>
    </citation>
    <scope>NUCLEOTIDE SEQUENCE</scope>
    <source>
        <strain evidence="5">JCM 3276</strain>
    </source>
</reference>
<feature type="compositionally biased region" description="Acidic residues" evidence="3">
    <location>
        <begin position="80"/>
        <end position="98"/>
    </location>
</feature>
<comment type="caution">
    <text evidence="5">The sequence shown here is derived from an EMBL/GenBank/DDBJ whole genome shotgun (WGS) entry which is preliminary data.</text>
</comment>